<comment type="caution">
    <text evidence="2">The sequence shown here is derived from an EMBL/GenBank/DDBJ whole genome shotgun (WGS) entry which is preliminary data.</text>
</comment>
<dbReference type="AlphaFoldDB" id="A0A9P6AFE7"/>
<proteinExistence type="predicted"/>
<feature type="compositionally biased region" description="Polar residues" evidence="1">
    <location>
        <begin position="197"/>
        <end position="206"/>
    </location>
</feature>
<organism evidence="2 3">
    <name type="scientific">Hydnum rufescens UP504</name>
    <dbReference type="NCBI Taxonomy" id="1448309"/>
    <lineage>
        <taxon>Eukaryota</taxon>
        <taxon>Fungi</taxon>
        <taxon>Dikarya</taxon>
        <taxon>Basidiomycota</taxon>
        <taxon>Agaricomycotina</taxon>
        <taxon>Agaricomycetes</taxon>
        <taxon>Cantharellales</taxon>
        <taxon>Hydnaceae</taxon>
        <taxon>Hydnum</taxon>
    </lineage>
</organism>
<keyword evidence="3" id="KW-1185">Reference proteome</keyword>
<protein>
    <submittedName>
        <fullName evidence="2">Uncharacterized protein</fullName>
    </submittedName>
</protein>
<name>A0A9P6AFE7_9AGAM</name>
<dbReference type="Proteomes" id="UP000886523">
    <property type="component" value="Unassembled WGS sequence"/>
</dbReference>
<evidence type="ECO:0000313" key="2">
    <source>
        <dbReference type="EMBL" id="KAF9504882.1"/>
    </source>
</evidence>
<dbReference type="EMBL" id="MU129187">
    <property type="protein sequence ID" value="KAF9504882.1"/>
    <property type="molecule type" value="Genomic_DNA"/>
</dbReference>
<evidence type="ECO:0000313" key="3">
    <source>
        <dbReference type="Proteomes" id="UP000886523"/>
    </source>
</evidence>
<sequence length="302" mass="33697">MPKLATGRFIPEYRDMCNDPYESKPVPVTGDKRRYLTVIQSGAAVKTGGRCHGTIQHVLDLPTSNDQPRIVVTGDDDCPLHPLRWNALRILDHKIDALKGVPSWSLTRGERSWGLFQAVTMVFQSSYSFPWHKFRNPNHLGVRIVSDETRKDPGLDSQDNETVESGQLILIRVCMMLIRPQGTRRGTDCLPFENGAGPSSSGATTDQDNEQDHKAYHHSTGWTEDPPGIQGMLNATRGAPAFRYQGNVTIDNKHNEAEPIRAPTAHQVGITVILGNGIQESKRNGWSDSFRTTKTKQIERFS</sequence>
<feature type="region of interest" description="Disordered" evidence="1">
    <location>
        <begin position="186"/>
        <end position="211"/>
    </location>
</feature>
<gene>
    <name evidence="2" type="ORF">BS47DRAFT_1400950</name>
</gene>
<evidence type="ECO:0000256" key="1">
    <source>
        <dbReference type="SAM" id="MobiDB-lite"/>
    </source>
</evidence>
<accession>A0A9P6AFE7</accession>
<reference evidence="2" key="1">
    <citation type="journal article" date="2020" name="Nat. Commun.">
        <title>Large-scale genome sequencing of mycorrhizal fungi provides insights into the early evolution of symbiotic traits.</title>
        <authorList>
            <person name="Miyauchi S."/>
            <person name="Kiss E."/>
            <person name="Kuo A."/>
            <person name="Drula E."/>
            <person name="Kohler A."/>
            <person name="Sanchez-Garcia M."/>
            <person name="Morin E."/>
            <person name="Andreopoulos B."/>
            <person name="Barry K.W."/>
            <person name="Bonito G."/>
            <person name="Buee M."/>
            <person name="Carver A."/>
            <person name="Chen C."/>
            <person name="Cichocki N."/>
            <person name="Clum A."/>
            <person name="Culley D."/>
            <person name="Crous P.W."/>
            <person name="Fauchery L."/>
            <person name="Girlanda M."/>
            <person name="Hayes R.D."/>
            <person name="Keri Z."/>
            <person name="LaButti K."/>
            <person name="Lipzen A."/>
            <person name="Lombard V."/>
            <person name="Magnuson J."/>
            <person name="Maillard F."/>
            <person name="Murat C."/>
            <person name="Nolan M."/>
            <person name="Ohm R.A."/>
            <person name="Pangilinan J."/>
            <person name="Pereira M.F."/>
            <person name="Perotto S."/>
            <person name="Peter M."/>
            <person name="Pfister S."/>
            <person name="Riley R."/>
            <person name="Sitrit Y."/>
            <person name="Stielow J.B."/>
            <person name="Szollosi G."/>
            <person name="Zifcakova L."/>
            <person name="Stursova M."/>
            <person name="Spatafora J.W."/>
            <person name="Tedersoo L."/>
            <person name="Vaario L.M."/>
            <person name="Yamada A."/>
            <person name="Yan M."/>
            <person name="Wang P."/>
            <person name="Xu J."/>
            <person name="Bruns T."/>
            <person name="Baldrian P."/>
            <person name="Vilgalys R."/>
            <person name="Dunand C."/>
            <person name="Henrissat B."/>
            <person name="Grigoriev I.V."/>
            <person name="Hibbett D."/>
            <person name="Nagy L.G."/>
            <person name="Martin F.M."/>
        </authorList>
    </citation>
    <scope>NUCLEOTIDE SEQUENCE</scope>
    <source>
        <strain evidence="2">UP504</strain>
    </source>
</reference>